<comment type="caution">
    <text evidence="1">The sequence shown here is derived from an EMBL/GenBank/DDBJ whole genome shotgun (WGS) entry which is preliminary data.</text>
</comment>
<dbReference type="EMBL" id="JAAIUW010000008">
    <property type="protein sequence ID" value="KAF7821517.1"/>
    <property type="molecule type" value="Genomic_DNA"/>
</dbReference>
<gene>
    <name evidence="1" type="ORF">G2W53_026972</name>
</gene>
<sequence>MALHQLIVEEGPVPSAGWEMRRKHVIQKHK</sequence>
<evidence type="ECO:0000313" key="1">
    <source>
        <dbReference type="EMBL" id="KAF7821517.1"/>
    </source>
</evidence>
<organism evidence="1 2">
    <name type="scientific">Senna tora</name>
    <dbReference type="NCBI Taxonomy" id="362788"/>
    <lineage>
        <taxon>Eukaryota</taxon>
        <taxon>Viridiplantae</taxon>
        <taxon>Streptophyta</taxon>
        <taxon>Embryophyta</taxon>
        <taxon>Tracheophyta</taxon>
        <taxon>Spermatophyta</taxon>
        <taxon>Magnoliopsida</taxon>
        <taxon>eudicotyledons</taxon>
        <taxon>Gunneridae</taxon>
        <taxon>Pentapetalae</taxon>
        <taxon>rosids</taxon>
        <taxon>fabids</taxon>
        <taxon>Fabales</taxon>
        <taxon>Fabaceae</taxon>
        <taxon>Caesalpinioideae</taxon>
        <taxon>Cassia clade</taxon>
        <taxon>Senna</taxon>
    </lineage>
</organism>
<accession>A0A834TG13</accession>
<keyword evidence="2" id="KW-1185">Reference proteome</keyword>
<name>A0A834TG13_9FABA</name>
<dbReference type="Proteomes" id="UP000634136">
    <property type="component" value="Unassembled WGS sequence"/>
</dbReference>
<evidence type="ECO:0000313" key="2">
    <source>
        <dbReference type="Proteomes" id="UP000634136"/>
    </source>
</evidence>
<reference evidence="1" key="1">
    <citation type="submission" date="2020-09" db="EMBL/GenBank/DDBJ databases">
        <title>Genome-Enabled Discovery of Anthraquinone Biosynthesis in Senna tora.</title>
        <authorList>
            <person name="Kang S.-H."/>
            <person name="Pandey R.P."/>
            <person name="Lee C.-M."/>
            <person name="Sim J.-S."/>
            <person name="Jeong J.-T."/>
            <person name="Choi B.-S."/>
            <person name="Jung M."/>
            <person name="Ginzburg D."/>
            <person name="Zhao K."/>
            <person name="Won S.Y."/>
            <person name="Oh T.-J."/>
            <person name="Yu Y."/>
            <person name="Kim N.-H."/>
            <person name="Lee O.R."/>
            <person name="Lee T.-H."/>
            <person name="Bashyal P."/>
            <person name="Kim T.-S."/>
            <person name="Lee W.-H."/>
            <person name="Kawkins C."/>
            <person name="Kim C.-K."/>
            <person name="Kim J.S."/>
            <person name="Ahn B.O."/>
            <person name="Rhee S.Y."/>
            <person name="Sohng J.K."/>
        </authorList>
    </citation>
    <scope>NUCLEOTIDE SEQUENCE</scope>
    <source>
        <tissue evidence="1">Leaf</tissue>
    </source>
</reference>
<protein>
    <submittedName>
        <fullName evidence="1">Uncharacterized protein</fullName>
    </submittedName>
</protein>
<dbReference type="AlphaFoldDB" id="A0A834TG13"/>
<proteinExistence type="predicted"/>